<feature type="transmembrane region" description="Helical" evidence="7">
    <location>
        <begin position="97"/>
        <end position="115"/>
    </location>
</feature>
<dbReference type="GO" id="GO:0015213">
    <property type="term" value="F:uridine transmembrane transporter activity"/>
    <property type="evidence" value="ECO:0007669"/>
    <property type="project" value="TreeGrafter"/>
</dbReference>
<reference evidence="10" key="1">
    <citation type="submission" date="2016-10" db="EMBL/GenBank/DDBJ databases">
        <authorList>
            <person name="Varghese N."/>
            <person name="Submissions S."/>
        </authorList>
    </citation>
    <scope>NUCLEOTIDE SEQUENCE [LARGE SCALE GENOMIC DNA]</scope>
    <source>
        <strain evidence="10">DSM 45789</strain>
    </source>
</reference>
<evidence type="ECO:0000256" key="2">
    <source>
        <dbReference type="ARBA" id="ARBA00022448"/>
    </source>
</evidence>
<accession>A0A1I6SVK1</accession>
<evidence type="ECO:0000256" key="5">
    <source>
        <dbReference type="ARBA" id="ARBA00022989"/>
    </source>
</evidence>
<feature type="transmembrane region" description="Helical" evidence="7">
    <location>
        <begin position="136"/>
        <end position="153"/>
    </location>
</feature>
<feature type="domain" description="Major facilitator superfamily associated" evidence="8">
    <location>
        <begin position="11"/>
        <end position="361"/>
    </location>
</feature>
<dbReference type="InterPro" id="IPR024989">
    <property type="entry name" value="MFS_assoc_dom"/>
</dbReference>
<evidence type="ECO:0000256" key="1">
    <source>
        <dbReference type="ARBA" id="ARBA00004651"/>
    </source>
</evidence>
<dbReference type="SUPFAM" id="SSF103473">
    <property type="entry name" value="MFS general substrate transporter"/>
    <property type="match status" value="1"/>
</dbReference>
<protein>
    <submittedName>
        <fullName evidence="9">MFS transporter, PPP family, 3-phenylpropionic acid transporter</fullName>
    </submittedName>
</protein>
<evidence type="ECO:0000313" key="9">
    <source>
        <dbReference type="EMBL" id="SFS80939.1"/>
    </source>
</evidence>
<feature type="transmembrane region" description="Helical" evidence="7">
    <location>
        <begin position="291"/>
        <end position="314"/>
    </location>
</feature>
<organism evidence="9 10">
    <name type="scientific">Marininema halotolerans</name>
    <dbReference type="NCBI Taxonomy" id="1155944"/>
    <lineage>
        <taxon>Bacteria</taxon>
        <taxon>Bacillati</taxon>
        <taxon>Bacillota</taxon>
        <taxon>Bacilli</taxon>
        <taxon>Bacillales</taxon>
        <taxon>Thermoactinomycetaceae</taxon>
        <taxon>Marininema</taxon>
    </lineage>
</organism>
<sequence>MAWSQPRQITFRMLYFFIFFGLGGFFPLLSVYFREEGLTGTQIGMILSVGPIVMVLAQPIWGLICDYTQRSKQVLTLATLLTGICGLGYLVHNAYSWMLVTAILLAIFQASIIPISDSLTMSYVHRIKGDYGQIRLWGAVGFASAAYLIGEWAEMSGLTVIFIGFAGAMTLSALIATKLPQERVSFETDLRTGLTQLMKLPQFPLFLMGTFFVFGPIQANNVYFGLFIQDLGGTVAGVGLGFLLAAGSEAPVMRFAGKWIKRRGLLSVAMFASLVSALRWFFYGYEPSVEWVYITTISQGLSIGLFIPSAIQYVRNIAPKEVQTTAIALYSAVGTGLGNWFFTLLGGIIMDHFHIFATYLFFGGSTLCGVGMIFIVKRLDKKIGRVMT</sequence>
<dbReference type="EMBL" id="FPAA01000008">
    <property type="protein sequence ID" value="SFS80939.1"/>
    <property type="molecule type" value="Genomic_DNA"/>
</dbReference>
<feature type="transmembrane region" description="Helical" evidence="7">
    <location>
        <begin position="200"/>
        <end position="217"/>
    </location>
</feature>
<dbReference type="GO" id="GO:0015212">
    <property type="term" value="F:cytidine transmembrane transporter activity"/>
    <property type="evidence" value="ECO:0007669"/>
    <property type="project" value="TreeGrafter"/>
</dbReference>
<feature type="transmembrane region" description="Helical" evidence="7">
    <location>
        <begin position="74"/>
        <end position="91"/>
    </location>
</feature>
<keyword evidence="4 7" id="KW-0812">Transmembrane</keyword>
<dbReference type="PANTHER" id="PTHR23522">
    <property type="entry name" value="BLL5896 PROTEIN"/>
    <property type="match status" value="1"/>
</dbReference>
<keyword evidence="3" id="KW-1003">Cell membrane</keyword>
<dbReference type="Proteomes" id="UP000198660">
    <property type="component" value="Unassembled WGS sequence"/>
</dbReference>
<dbReference type="Gene3D" id="1.20.1250.20">
    <property type="entry name" value="MFS general substrate transporter like domains"/>
    <property type="match status" value="2"/>
</dbReference>
<evidence type="ECO:0000256" key="4">
    <source>
        <dbReference type="ARBA" id="ARBA00022692"/>
    </source>
</evidence>
<comment type="subcellular location">
    <subcellularLocation>
        <location evidence="1">Cell membrane</location>
        <topology evidence="1">Multi-pass membrane protein</topology>
    </subcellularLocation>
</comment>
<feature type="transmembrane region" description="Helical" evidence="7">
    <location>
        <begin position="45"/>
        <end position="67"/>
    </location>
</feature>
<feature type="transmembrane region" description="Helical" evidence="7">
    <location>
        <begin position="223"/>
        <end position="245"/>
    </location>
</feature>
<dbReference type="PANTHER" id="PTHR23522:SF4">
    <property type="entry name" value="NUCLEOSIDE PERMEASE NUPG-RELATED"/>
    <property type="match status" value="1"/>
</dbReference>
<feature type="transmembrane region" description="Helical" evidence="7">
    <location>
        <begin position="265"/>
        <end position="285"/>
    </location>
</feature>
<keyword evidence="5 7" id="KW-1133">Transmembrane helix</keyword>
<dbReference type="AlphaFoldDB" id="A0A1I6SVK1"/>
<proteinExistence type="predicted"/>
<feature type="transmembrane region" description="Helical" evidence="7">
    <location>
        <begin position="159"/>
        <end position="179"/>
    </location>
</feature>
<feature type="transmembrane region" description="Helical" evidence="7">
    <location>
        <begin position="12"/>
        <end position="33"/>
    </location>
</feature>
<keyword evidence="2" id="KW-0813">Transport</keyword>
<keyword evidence="10" id="KW-1185">Reference proteome</keyword>
<evidence type="ECO:0000313" key="10">
    <source>
        <dbReference type="Proteomes" id="UP000198660"/>
    </source>
</evidence>
<dbReference type="GO" id="GO:0005886">
    <property type="term" value="C:plasma membrane"/>
    <property type="evidence" value="ECO:0007669"/>
    <property type="project" value="UniProtKB-SubCell"/>
</dbReference>
<gene>
    <name evidence="9" type="ORF">SAMN05444972_10870</name>
</gene>
<evidence type="ECO:0000256" key="3">
    <source>
        <dbReference type="ARBA" id="ARBA00022475"/>
    </source>
</evidence>
<name>A0A1I6SVK1_9BACL</name>
<dbReference type="OrthoDB" id="1650886at2"/>
<feature type="transmembrane region" description="Helical" evidence="7">
    <location>
        <begin position="326"/>
        <end position="350"/>
    </location>
</feature>
<dbReference type="Pfam" id="PF12832">
    <property type="entry name" value="MFS_1_like"/>
    <property type="match status" value="1"/>
</dbReference>
<evidence type="ECO:0000256" key="7">
    <source>
        <dbReference type="SAM" id="Phobius"/>
    </source>
</evidence>
<evidence type="ECO:0000259" key="8">
    <source>
        <dbReference type="Pfam" id="PF12832"/>
    </source>
</evidence>
<feature type="transmembrane region" description="Helical" evidence="7">
    <location>
        <begin position="356"/>
        <end position="376"/>
    </location>
</feature>
<dbReference type="RefSeq" id="WP_091837540.1">
    <property type="nucleotide sequence ID" value="NZ_FPAA01000008.1"/>
</dbReference>
<keyword evidence="6 7" id="KW-0472">Membrane</keyword>
<dbReference type="InterPro" id="IPR036259">
    <property type="entry name" value="MFS_trans_sf"/>
</dbReference>
<evidence type="ECO:0000256" key="6">
    <source>
        <dbReference type="ARBA" id="ARBA00023136"/>
    </source>
</evidence>